<dbReference type="GO" id="GO:0005794">
    <property type="term" value="C:Golgi apparatus"/>
    <property type="evidence" value="ECO:0007669"/>
    <property type="project" value="TreeGrafter"/>
</dbReference>
<dbReference type="AlphaFoldDB" id="A0A815KYU4"/>
<reference evidence="1" key="1">
    <citation type="submission" date="2021-02" db="EMBL/GenBank/DDBJ databases">
        <authorList>
            <person name="Nowell W R."/>
        </authorList>
    </citation>
    <scope>NUCLEOTIDE SEQUENCE</scope>
</reference>
<dbReference type="PANTHER" id="PTHR15576">
    <property type="entry name" value="RIBITOL-5-PHOSPHATE XYLOSYLTRANSFERASE 1"/>
    <property type="match status" value="1"/>
</dbReference>
<dbReference type="EMBL" id="CAJOBC010083032">
    <property type="protein sequence ID" value="CAF4295740.1"/>
    <property type="molecule type" value="Genomic_DNA"/>
</dbReference>
<dbReference type="Proteomes" id="UP000681722">
    <property type="component" value="Unassembled WGS sequence"/>
</dbReference>
<evidence type="ECO:0000313" key="1">
    <source>
        <dbReference type="EMBL" id="CAF1402725.1"/>
    </source>
</evidence>
<dbReference type="OrthoDB" id="9974158at2759"/>
<dbReference type="PANTHER" id="PTHR15576:SF1">
    <property type="entry name" value="RIBITOL-5-PHOSPHATE XYLOSYLTRANSFERASE 1"/>
    <property type="match status" value="1"/>
</dbReference>
<dbReference type="GO" id="GO:0120053">
    <property type="term" value="F:ribitol beta-1,4-xylosyltransferase activity"/>
    <property type="evidence" value="ECO:0007669"/>
    <property type="project" value="InterPro"/>
</dbReference>
<dbReference type="EMBL" id="CAJNOQ010017613">
    <property type="protein sequence ID" value="CAF1402725.1"/>
    <property type="molecule type" value="Genomic_DNA"/>
</dbReference>
<evidence type="ECO:0000313" key="3">
    <source>
        <dbReference type="Proteomes" id="UP000663829"/>
    </source>
</evidence>
<organism evidence="1 3">
    <name type="scientific">Didymodactylos carnosus</name>
    <dbReference type="NCBI Taxonomy" id="1234261"/>
    <lineage>
        <taxon>Eukaryota</taxon>
        <taxon>Metazoa</taxon>
        <taxon>Spiralia</taxon>
        <taxon>Gnathifera</taxon>
        <taxon>Rotifera</taxon>
        <taxon>Eurotatoria</taxon>
        <taxon>Bdelloidea</taxon>
        <taxon>Philodinida</taxon>
        <taxon>Philodinidae</taxon>
        <taxon>Didymodactylos</taxon>
    </lineage>
</organism>
<gene>
    <name evidence="1" type="ORF">GPM918_LOCUS33311</name>
    <name evidence="2" type="ORF">SRO942_LOCUS33991</name>
</gene>
<proteinExistence type="predicted"/>
<sequence length="375" mass="44302">MSGTYSGPWMTLTTYSARNNDEVNYILNIKKLIMLNIPLQSYLEQASQKSTINNYPEFVCPQNFRNIADWVYGWPKSIFNEKTYSTSLNKINKVLQNGSIIYVRAGSLDEFFNEVYPHLRVHFVLITGEGDLSVPKSEHLKFITEPSKILHWYGQNGQILSDDQIRFTHTPIGLNCYEMAAAIRTLYTKVTNQQRFVLHNYYRRNDPTGTRNRLWHLACFTPHIKKLSKQNSSLTKSEWFNFSSCIYKQPGVEKNVNKLVEIYLRNRQYPMWISPRGIGIDCHRTWEALYLNVIPIVENSTLNSLYQELPMIIVNNWTTVNEKFLREQLTAIIEKKQRHYPYKWEKLQMSYWRRLISNYSAPISNRTICWHSERI</sequence>
<keyword evidence="3" id="KW-1185">Reference proteome</keyword>
<name>A0A815KYU4_9BILA</name>
<accession>A0A815KYU4</accession>
<evidence type="ECO:0000313" key="2">
    <source>
        <dbReference type="EMBL" id="CAF4295740.1"/>
    </source>
</evidence>
<protein>
    <submittedName>
        <fullName evidence="1">Uncharacterized protein</fullName>
    </submittedName>
</protein>
<dbReference type="Proteomes" id="UP000663829">
    <property type="component" value="Unassembled WGS sequence"/>
</dbReference>
<dbReference type="GO" id="GO:0035269">
    <property type="term" value="P:protein O-linked glycosylation via mannose"/>
    <property type="evidence" value="ECO:0007669"/>
    <property type="project" value="InterPro"/>
</dbReference>
<comment type="caution">
    <text evidence="1">The sequence shown here is derived from an EMBL/GenBank/DDBJ whole genome shotgun (WGS) entry which is preliminary data.</text>
</comment>
<dbReference type="InterPro" id="IPR055286">
    <property type="entry name" value="RXYLT1-like"/>
</dbReference>